<proteinExistence type="predicted"/>
<evidence type="ECO:0000259" key="1">
    <source>
        <dbReference type="PROSITE" id="PS51192"/>
    </source>
</evidence>
<keyword evidence="3" id="KW-0378">Hydrolase</keyword>
<dbReference type="SMART" id="SM00490">
    <property type="entry name" value="HELICc"/>
    <property type="match status" value="1"/>
</dbReference>
<dbReference type="Pfam" id="PF10571">
    <property type="entry name" value="UPF0547"/>
    <property type="match status" value="1"/>
</dbReference>
<dbReference type="InterPro" id="IPR014001">
    <property type="entry name" value="Helicase_ATP-bd"/>
</dbReference>
<dbReference type="InterPro" id="IPR001650">
    <property type="entry name" value="Helicase_C-like"/>
</dbReference>
<keyword evidence="3" id="KW-0067">ATP-binding</keyword>
<evidence type="ECO:0000313" key="4">
    <source>
        <dbReference type="Proteomes" id="UP000036771"/>
    </source>
</evidence>
<comment type="caution">
    <text evidence="3">The sequence shown here is derived from an EMBL/GenBank/DDBJ whole genome shotgun (WGS) entry which is preliminary data.</text>
</comment>
<dbReference type="Pfam" id="PF00271">
    <property type="entry name" value="Helicase_C"/>
    <property type="match status" value="1"/>
</dbReference>
<dbReference type="PROSITE" id="PS51192">
    <property type="entry name" value="HELICASE_ATP_BIND_1"/>
    <property type="match status" value="1"/>
</dbReference>
<dbReference type="Proteomes" id="UP000036771">
    <property type="component" value="Unassembled WGS sequence"/>
</dbReference>
<sequence>MILRPRQQDLVQRALHALHQNDNTLCVAPTGAGKTVMLSAITADFLKHPNRKACILAHRDELTAQNRDKFKRVNPHLSTSVYDASEKSWQGSATFAMVQTLSRDHNLETLPSLDLLVIDEAHHARADSYMRVIEGAKKRNPLIKILGMTATANRGDKRGLYPIFSNVADQITIEELIASGHLVPPKTFIIDVGIQEALKQLKKKKTGDYDDGEVSSIMNTLPVNDAVVQTWKEKAHNRQTVVFCSTLQHGRDVRESFIRAGIACVMVDGEMGDQEREQTLFAYTSGAARVIVNVAVLTEGWDDPPTSCVILLRLSSYKSTMIQMIGRGLRIASPDEYPHVHKTDCLVLDFGISTFFHGSLEDQINLLGREPTPGEACTKSCPECGGEVPLAVHECPLCGYDFRATATDEQDARKPLTREEFVMQEIELIKKRSPFMWIRPPEKESKVLLANGFNVWSGAFFYNGQWVALGAFKKQPARILATGEQNVCLSAANDFMNLHESEQTAHKSKDWVYLPPSEAQLKWIPEYRDRKINRYEAGGLMTLKFSKKHIMDALKESTHG</sequence>
<dbReference type="InterPro" id="IPR050742">
    <property type="entry name" value="Helicase_Restrict-Modif_Enz"/>
</dbReference>
<dbReference type="PANTHER" id="PTHR47396:SF1">
    <property type="entry name" value="ATP-DEPENDENT HELICASE IRC3-RELATED"/>
    <property type="match status" value="1"/>
</dbReference>
<dbReference type="InterPro" id="IPR027417">
    <property type="entry name" value="P-loop_NTPase"/>
</dbReference>
<dbReference type="InterPro" id="IPR018886">
    <property type="entry name" value="UPF0547"/>
</dbReference>
<dbReference type="GO" id="GO:0004386">
    <property type="term" value="F:helicase activity"/>
    <property type="evidence" value="ECO:0007669"/>
    <property type="project" value="UniProtKB-KW"/>
</dbReference>
<dbReference type="AlphaFoldDB" id="A0A0K8MC31"/>
<dbReference type="InterPro" id="IPR006935">
    <property type="entry name" value="Helicase/UvrB_N"/>
</dbReference>
<dbReference type="Pfam" id="PF04851">
    <property type="entry name" value="ResIII"/>
    <property type="match status" value="1"/>
</dbReference>
<dbReference type="EMBL" id="BBVC01000022">
    <property type="protein sequence ID" value="GAO98027.1"/>
    <property type="molecule type" value="Genomic_DNA"/>
</dbReference>
<organism evidence="3 4">
    <name type="scientific">Caedimonas varicaedens</name>
    <dbReference type="NCBI Taxonomy" id="1629334"/>
    <lineage>
        <taxon>Bacteria</taxon>
        <taxon>Pseudomonadati</taxon>
        <taxon>Pseudomonadota</taxon>
        <taxon>Alphaproteobacteria</taxon>
        <taxon>Holosporales</taxon>
        <taxon>Caedimonadaceae</taxon>
        <taxon>Caedimonas</taxon>
    </lineage>
</organism>
<accession>A0A0K8MC31</accession>
<reference evidence="3 4" key="1">
    <citation type="submission" date="2015-03" db="EMBL/GenBank/DDBJ databases">
        <title>Caedibacter varicaedens, whole genome shotgun sequence.</title>
        <authorList>
            <person name="Suzuki H."/>
            <person name="Dapper A.L."/>
            <person name="Gibson A.K."/>
            <person name="Jackson C."/>
            <person name="Lee H."/>
            <person name="Pejaver V.R."/>
            <person name="Doak T."/>
            <person name="Lynch M."/>
        </authorList>
    </citation>
    <scope>NUCLEOTIDE SEQUENCE [LARGE SCALE GENOMIC DNA]</scope>
</reference>
<dbReference type="GO" id="GO:0003677">
    <property type="term" value="F:DNA binding"/>
    <property type="evidence" value="ECO:0007669"/>
    <property type="project" value="InterPro"/>
</dbReference>
<dbReference type="PROSITE" id="PS51194">
    <property type="entry name" value="HELICASE_CTER"/>
    <property type="match status" value="1"/>
</dbReference>
<dbReference type="PANTHER" id="PTHR47396">
    <property type="entry name" value="TYPE I RESTRICTION ENZYME ECOKI R PROTEIN"/>
    <property type="match status" value="1"/>
</dbReference>
<keyword evidence="3" id="KW-0347">Helicase</keyword>
<name>A0A0K8MC31_9PROT</name>
<dbReference type="OrthoDB" id="5194627at2"/>
<evidence type="ECO:0000259" key="2">
    <source>
        <dbReference type="PROSITE" id="PS51194"/>
    </source>
</evidence>
<dbReference type="Gene3D" id="3.40.50.300">
    <property type="entry name" value="P-loop containing nucleotide triphosphate hydrolases"/>
    <property type="match status" value="2"/>
</dbReference>
<keyword evidence="4" id="KW-1185">Reference proteome</keyword>
<dbReference type="SMART" id="SM00487">
    <property type="entry name" value="DEXDc"/>
    <property type="match status" value="1"/>
</dbReference>
<gene>
    <name evidence="3" type="ORF">Cva_00670</name>
</gene>
<dbReference type="GO" id="GO:0016787">
    <property type="term" value="F:hydrolase activity"/>
    <property type="evidence" value="ECO:0007669"/>
    <property type="project" value="InterPro"/>
</dbReference>
<evidence type="ECO:0000313" key="3">
    <source>
        <dbReference type="EMBL" id="GAO98027.1"/>
    </source>
</evidence>
<dbReference type="SUPFAM" id="SSF52540">
    <property type="entry name" value="P-loop containing nucleoside triphosphate hydrolases"/>
    <property type="match status" value="1"/>
</dbReference>
<dbReference type="GO" id="GO:0005829">
    <property type="term" value="C:cytosol"/>
    <property type="evidence" value="ECO:0007669"/>
    <property type="project" value="TreeGrafter"/>
</dbReference>
<dbReference type="GO" id="GO:0005524">
    <property type="term" value="F:ATP binding"/>
    <property type="evidence" value="ECO:0007669"/>
    <property type="project" value="InterPro"/>
</dbReference>
<keyword evidence="3" id="KW-0547">Nucleotide-binding</keyword>
<feature type="domain" description="Helicase ATP-binding" evidence="1">
    <location>
        <begin position="15"/>
        <end position="170"/>
    </location>
</feature>
<dbReference type="STRING" id="1629334.Cva_00670"/>
<protein>
    <submittedName>
        <fullName evidence="3">ATP-dependent RNA helicase DbpA</fullName>
    </submittedName>
</protein>
<feature type="domain" description="Helicase C-terminal" evidence="2">
    <location>
        <begin position="222"/>
        <end position="380"/>
    </location>
</feature>